<dbReference type="InterPro" id="IPR032675">
    <property type="entry name" value="LRR_dom_sf"/>
</dbReference>
<protein>
    <submittedName>
        <fullName evidence="4">Leucine-rich repeat-containing protein 59</fullName>
    </submittedName>
</protein>
<dbReference type="PROSITE" id="PS51450">
    <property type="entry name" value="LRR"/>
    <property type="match status" value="3"/>
</dbReference>
<dbReference type="InterPro" id="IPR003591">
    <property type="entry name" value="Leu-rich_rpt_typical-subtyp"/>
</dbReference>
<dbReference type="GeneID" id="106150560"/>
<keyword evidence="1" id="KW-0433">Leucine-rich repeat</keyword>
<sequence>MPKENLKDKLEGNELDLSLSNLDTVPVKELVALPKATRLDLSCNQIKSLPDDFCTKLNYLVKIDLSKNSLTEIPSNIGLLQKLEHLDLLGNQLTTLPVGMCYLKKLKWLDLKDNPLSENLKQVAGDCLDEVQCRRCAQNMVAYMKKVQSELDRQKQKK</sequence>
<dbReference type="RefSeq" id="XP_013378891.1">
    <property type="nucleotide sequence ID" value="XM_013523437.1"/>
</dbReference>
<gene>
    <name evidence="4" type="primary">LOC106150560</name>
</gene>
<reference evidence="4" key="1">
    <citation type="submission" date="2025-08" db="UniProtKB">
        <authorList>
            <consortium name="RefSeq"/>
        </authorList>
    </citation>
    <scope>IDENTIFICATION</scope>
    <source>
        <tissue evidence="4">Gonads</tissue>
    </source>
</reference>
<dbReference type="PANTHER" id="PTHR48051:SF54">
    <property type="entry name" value="LEUCINE-RICH REPEAT-CONTAINING PROTEIN"/>
    <property type="match status" value="1"/>
</dbReference>
<dbReference type="OrthoDB" id="1394818at2759"/>
<dbReference type="InterPro" id="IPR050216">
    <property type="entry name" value="LRR_domain-containing"/>
</dbReference>
<accession>A0A1S3H084</accession>
<dbReference type="Gene3D" id="3.80.10.10">
    <property type="entry name" value="Ribonuclease Inhibitor"/>
    <property type="match status" value="1"/>
</dbReference>
<proteinExistence type="predicted"/>
<feature type="non-terminal residue" evidence="4">
    <location>
        <position position="158"/>
    </location>
</feature>
<dbReference type="SMART" id="SM00369">
    <property type="entry name" value="LRR_TYP"/>
    <property type="match status" value="3"/>
</dbReference>
<dbReference type="InterPro" id="IPR001611">
    <property type="entry name" value="Leu-rich_rpt"/>
</dbReference>
<dbReference type="AlphaFoldDB" id="A0A1S3H084"/>
<evidence type="ECO:0000256" key="2">
    <source>
        <dbReference type="ARBA" id="ARBA00022737"/>
    </source>
</evidence>
<dbReference type="InParanoid" id="A0A1S3H084"/>
<dbReference type="Proteomes" id="UP000085678">
    <property type="component" value="Unplaced"/>
</dbReference>
<dbReference type="SUPFAM" id="SSF52058">
    <property type="entry name" value="L domain-like"/>
    <property type="match status" value="1"/>
</dbReference>
<dbReference type="KEGG" id="lak:106150560"/>
<name>A0A1S3H084_LINAN</name>
<evidence type="ECO:0000256" key="1">
    <source>
        <dbReference type="ARBA" id="ARBA00022614"/>
    </source>
</evidence>
<dbReference type="Pfam" id="PF13855">
    <property type="entry name" value="LRR_8"/>
    <property type="match status" value="1"/>
</dbReference>
<keyword evidence="3" id="KW-1185">Reference proteome</keyword>
<keyword evidence="2" id="KW-0677">Repeat</keyword>
<dbReference type="GO" id="GO:0005737">
    <property type="term" value="C:cytoplasm"/>
    <property type="evidence" value="ECO:0007669"/>
    <property type="project" value="TreeGrafter"/>
</dbReference>
<dbReference type="PANTHER" id="PTHR48051">
    <property type="match status" value="1"/>
</dbReference>
<evidence type="ECO:0000313" key="4">
    <source>
        <dbReference type="RefSeq" id="XP_013378891.1"/>
    </source>
</evidence>
<organism evidence="3 4">
    <name type="scientific">Lingula anatina</name>
    <name type="common">Brachiopod</name>
    <name type="synonym">Lingula unguis</name>
    <dbReference type="NCBI Taxonomy" id="7574"/>
    <lineage>
        <taxon>Eukaryota</taxon>
        <taxon>Metazoa</taxon>
        <taxon>Spiralia</taxon>
        <taxon>Lophotrochozoa</taxon>
        <taxon>Brachiopoda</taxon>
        <taxon>Linguliformea</taxon>
        <taxon>Lingulata</taxon>
        <taxon>Lingulida</taxon>
        <taxon>Linguloidea</taxon>
        <taxon>Lingulidae</taxon>
        <taxon>Lingula</taxon>
    </lineage>
</organism>
<evidence type="ECO:0000313" key="3">
    <source>
        <dbReference type="Proteomes" id="UP000085678"/>
    </source>
</evidence>
<dbReference type="STRING" id="7574.A0A1S3H084"/>